<sequence length="489" mass="53997">MSWPEDESKKPLPRKGIAIKAKPDGQVETRPEHILSEKHNIGDKELFWIKRLVAGKFQGETDPAKICDALGKDKVCIEAIHPKTNKRYHIEFDRNGIVNAWVPTKKCWKDNIDCFVENESYAPSLFGVHTKLKVNLAAVDGASVIEVQAGLGTKEELHTQISQDHKGQLQVASTASSNGGLFLKGNVLGVAGLSVSLGSKEDFHSVTTHTTPKRSEEDFSRQCLNGLSCSTTTGSRTSDWSTGRLWNTQGRSIHDAQGRGVTCSQKSVSNWCDSFEDKFIGYTISDETQQYESRRVTETYGLEQSKGRMKPMMERQIEHQRNLQTGQETTIQTVKSGVLSSTVTGRGQKTDNGVEFDNDLQTTHYLDPTLGASRVGRLCLTGADAARLKEAAAEKSSIANRWIADRQGQKDIAKDIKDVIDHAKASELSTGNSEAFARELASRVDKYDAQSVQKFDTIQQVVGKADPATWTSNENQRKILSHMGRVLSA</sequence>
<keyword evidence="3" id="KW-1185">Reference proteome</keyword>
<feature type="region of interest" description="Disordered" evidence="1">
    <location>
        <begin position="1"/>
        <end position="28"/>
    </location>
</feature>
<name>A0ABP0MDZ5_9DINO</name>
<evidence type="ECO:0000313" key="2">
    <source>
        <dbReference type="EMBL" id="CAK9048380.1"/>
    </source>
</evidence>
<dbReference type="EMBL" id="CAXAMM010020668">
    <property type="protein sequence ID" value="CAK9048380.1"/>
    <property type="molecule type" value="Genomic_DNA"/>
</dbReference>
<gene>
    <name evidence="2" type="ORF">SCF082_LOCUS26954</name>
</gene>
<dbReference type="Proteomes" id="UP001642464">
    <property type="component" value="Unassembled WGS sequence"/>
</dbReference>
<reference evidence="2 3" key="1">
    <citation type="submission" date="2024-02" db="EMBL/GenBank/DDBJ databases">
        <authorList>
            <person name="Chen Y."/>
            <person name="Shah S."/>
            <person name="Dougan E. K."/>
            <person name="Thang M."/>
            <person name="Chan C."/>
        </authorList>
    </citation>
    <scope>NUCLEOTIDE SEQUENCE [LARGE SCALE GENOMIC DNA]</scope>
</reference>
<feature type="compositionally biased region" description="Basic and acidic residues" evidence="1">
    <location>
        <begin position="1"/>
        <end position="10"/>
    </location>
</feature>
<proteinExistence type="predicted"/>
<evidence type="ECO:0000256" key="1">
    <source>
        <dbReference type="SAM" id="MobiDB-lite"/>
    </source>
</evidence>
<evidence type="ECO:0000313" key="3">
    <source>
        <dbReference type="Proteomes" id="UP001642464"/>
    </source>
</evidence>
<comment type="caution">
    <text evidence="2">The sequence shown here is derived from an EMBL/GenBank/DDBJ whole genome shotgun (WGS) entry which is preliminary data.</text>
</comment>
<accession>A0ABP0MDZ5</accession>
<protein>
    <submittedName>
        <fullName evidence="2">J domain-containing protein</fullName>
    </submittedName>
</protein>
<organism evidence="2 3">
    <name type="scientific">Durusdinium trenchii</name>
    <dbReference type="NCBI Taxonomy" id="1381693"/>
    <lineage>
        <taxon>Eukaryota</taxon>
        <taxon>Sar</taxon>
        <taxon>Alveolata</taxon>
        <taxon>Dinophyceae</taxon>
        <taxon>Suessiales</taxon>
        <taxon>Symbiodiniaceae</taxon>
        <taxon>Durusdinium</taxon>
    </lineage>
</organism>